<sequence length="317" mass="32729">MSFDNITDVPGVKVGHVEDPKALTGCSVIITEEGAVCGVDVRGAAPGTRETDLLDPVNMVNKVHGICLSGGSAFGLDASSGVMRYLEEQGIGLDVSVAKVPIVPSAILFDLAVGDASVRPDADMGYVAAKKAARGIFKQGNVGAGCGATVGKIMGFEQCMKGGLGSAAITLDNGLTVGAMVAVNSLGEVRDPKTGECLASAIHPETGELVDSEEFMLSQVESFGRVGQNTTIGAIAVNAKLTKSEATKVSQIAHNAIGRTIYPAHTMFDGDTIFTLANGDRQFSLDVIGSLATQVLEKAIIRAIKEAESINGIKAYE</sequence>
<proteinExistence type="inferred from homology"/>
<organism evidence="2 3">
    <name type="scientific">Piscibacillus salipiscarius</name>
    <dbReference type="NCBI Taxonomy" id="299480"/>
    <lineage>
        <taxon>Bacteria</taxon>
        <taxon>Bacillati</taxon>
        <taxon>Bacillota</taxon>
        <taxon>Bacilli</taxon>
        <taxon>Bacillales</taxon>
        <taxon>Bacillaceae</taxon>
        <taxon>Piscibacillus</taxon>
    </lineage>
</organism>
<evidence type="ECO:0000256" key="1">
    <source>
        <dbReference type="ARBA" id="ARBA00007068"/>
    </source>
</evidence>
<dbReference type="InterPro" id="IPR016117">
    <property type="entry name" value="ArgJ-like_dom_sf"/>
</dbReference>
<name>A0ABW5QD70_9BACI</name>
<reference evidence="3" key="1">
    <citation type="journal article" date="2019" name="Int. J. Syst. Evol. Microbiol.">
        <title>The Global Catalogue of Microorganisms (GCM) 10K type strain sequencing project: providing services to taxonomists for standard genome sequencing and annotation.</title>
        <authorList>
            <consortium name="The Broad Institute Genomics Platform"/>
            <consortium name="The Broad Institute Genome Sequencing Center for Infectious Disease"/>
            <person name="Wu L."/>
            <person name="Ma J."/>
        </authorList>
    </citation>
    <scope>NUCLEOTIDE SEQUENCE [LARGE SCALE GENOMIC DNA]</scope>
    <source>
        <strain evidence="3">TISTR 1571</strain>
    </source>
</reference>
<dbReference type="RefSeq" id="WP_377330008.1">
    <property type="nucleotide sequence ID" value="NZ_JBHUMZ010000049.1"/>
</dbReference>
<accession>A0ABW5QD70</accession>
<comment type="caution">
    <text evidence="2">The sequence shown here is derived from an EMBL/GenBank/DDBJ whole genome shotgun (WGS) entry which is preliminary data.</text>
</comment>
<dbReference type="Proteomes" id="UP001597452">
    <property type="component" value="Unassembled WGS sequence"/>
</dbReference>
<dbReference type="CDD" id="cd02252">
    <property type="entry name" value="nylC_like"/>
    <property type="match status" value="1"/>
</dbReference>
<keyword evidence="3" id="KW-1185">Reference proteome</keyword>
<dbReference type="SUPFAM" id="SSF56266">
    <property type="entry name" value="DmpA/ArgJ-like"/>
    <property type="match status" value="1"/>
</dbReference>
<dbReference type="EMBL" id="JBHUMZ010000049">
    <property type="protein sequence ID" value="MFD2639946.1"/>
    <property type="molecule type" value="Genomic_DNA"/>
</dbReference>
<protein>
    <submittedName>
        <fullName evidence="2">P1 family peptidase</fullName>
    </submittedName>
</protein>
<dbReference type="InterPro" id="IPR005321">
    <property type="entry name" value="Peptidase_S58_DmpA"/>
</dbReference>
<comment type="similarity">
    <text evidence="1">Belongs to the peptidase S58 family.</text>
</comment>
<dbReference type="Pfam" id="PF03576">
    <property type="entry name" value="Peptidase_S58"/>
    <property type="match status" value="1"/>
</dbReference>
<dbReference type="PANTHER" id="PTHR36512">
    <property type="entry name" value="D-AMINOPEPTIDASE"/>
    <property type="match status" value="1"/>
</dbReference>
<evidence type="ECO:0000313" key="3">
    <source>
        <dbReference type="Proteomes" id="UP001597452"/>
    </source>
</evidence>
<evidence type="ECO:0000313" key="2">
    <source>
        <dbReference type="EMBL" id="MFD2639946.1"/>
    </source>
</evidence>
<gene>
    <name evidence="2" type="ORF">ACFSW4_13840</name>
</gene>
<dbReference type="PANTHER" id="PTHR36512:SF3">
    <property type="entry name" value="BLR5678 PROTEIN"/>
    <property type="match status" value="1"/>
</dbReference>
<dbReference type="Gene3D" id="3.60.70.12">
    <property type="entry name" value="L-amino peptidase D-ALA esterase/amidase"/>
    <property type="match status" value="1"/>
</dbReference>